<dbReference type="Proteomes" id="UP001530400">
    <property type="component" value="Unassembled WGS sequence"/>
</dbReference>
<protein>
    <recommendedName>
        <fullName evidence="4">Chitin-binding type-2 domain-containing protein</fullName>
    </recommendedName>
</protein>
<accession>A0ABD3PAG6</accession>
<feature type="signal peptide" evidence="1">
    <location>
        <begin position="1"/>
        <end position="19"/>
    </location>
</feature>
<dbReference type="Gene3D" id="3.20.20.80">
    <property type="entry name" value="Glycosidases"/>
    <property type="match status" value="1"/>
</dbReference>
<dbReference type="AlphaFoldDB" id="A0ABD3PAG6"/>
<evidence type="ECO:0000256" key="1">
    <source>
        <dbReference type="SAM" id="SignalP"/>
    </source>
</evidence>
<comment type="caution">
    <text evidence="2">The sequence shown here is derived from an EMBL/GenBank/DDBJ whole genome shotgun (WGS) entry which is preliminary data.</text>
</comment>
<evidence type="ECO:0008006" key="4">
    <source>
        <dbReference type="Google" id="ProtNLM"/>
    </source>
</evidence>
<reference evidence="2 3" key="1">
    <citation type="submission" date="2024-10" db="EMBL/GenBank/DDBJ databases">
        <title>Updated reference genomes for cyclostephanoid diatoms.</title>
        <authorList>
            <person name="Roberts W.R."/>
            <person name="Alverson A.J."/>
        </authorList>
    </citation>
    <scope>NUCLEOTIDE SEQUENCE [LARGE SCALE GENOMIC DNA]</scope>
    <source>
        <strain evidence="2 3">AJA010-31</strain>
    </source>
</reference>
<dbReference type="EMBL" id="JALLPJ020000766">
    <property type="protein sequence ID" value="KAL3783435.1"/>
    <property type="molecule type" value="Genomic_DNA"/>
</dbReference>
<evidence type="ECO:0000313" key="2">
    <source>
        <dbReference type="EMBL" id="KAL3783435.1"/>
    </source>
</evidence>
<feature type="chain" id="PRO_5044774198" description="Chitin-binding type-2 domain-containing protein" evidence="1">
    <location>
        <begin position="20"/>
        <end position="145"/>
    </location>
</feature>
<sequence>MKPFFNLTTCLLFLSAAICDKTEYCIENNLHGFIIWELSGDVMRDLSTPLLDAVHRKLKDPSLSCSEEFGLGSPTFTGYGVGPTTINSTVNTPAQAPSSTTSSPTIPLSCPDGFTGSMPYDICYSFYTCVYGNPTYPITTCPSKS</sequence>
<organism evidence="2 3">
    <name type="scientific">Cyclotella atomus</name>
    <dbReference type="NCBI Taxonomy" id="382360"/>
    <lineage>
        <taxon>Eukaryota</taxon>
        <taxon>Sar</taxon>
        <taxon>Stramenopiles</taxon>
        <taxon>Ochrophyta</taxon>
        <taxon>Bacillariophyta</taxon>
        <taxon>Coscinodiscophyceae</taxon>
        <taxon>Thalassiosirophycidae</taxon>
        <taxon>Stephanodiscales</taxon>
        <taxon>Stephanodiscaceae</taxon>
        <taxon>Cyclotella</taxon>
    </lineage>
</organism>
<proteinExistence type="predicted"/>
<keyword evidence="1" id="KW-0732">Signal</keyword>
<gene>
    <name evidence="2" type="ORF">ACHAWO_011917</name>
</gene>
<keyword evidence="3" id="KW-1185">Reference proteome</keyword>
<evidence type="ECO:0000313" key="3">
    <source>
        <dbReference type="Proteomes" id="UP001530400"/>
    </source>
</evidence>
<name>A0ABD3PAG6_9STRA</name>